<accession>A0AAD9R9C0</accession>
<sequence length="110" mass="12754">MWIPSHQGIAGNEQADKAAKSATEMNDSEESLSTPITTSEYRTWIKHRVQSKWNDWWNTCRPTKLHEIRDSAHENTLVIATRKEQCIITRLRIGHCNLTHNFLITKSEIP</sequence>
<reference evidence="3" key="1">
    <citation type="submission" date="2021-08" db="EMBL/GenBank/DDBJ databases">
        <authorList>
            <person name="Misof B."/>
            <person name="Oliver O."/>
            <person name="Podsiadlowski L."/>
            <person name="Donath A."/>
            <person name="Peters R."/>
            <person name="Mayer C."/>
            <person name="Rust J."/>
            <person name="Gunkel S."/>
            <person name="Lesny P."/>
            <person name="Martin S."/>
            <person name="Oeyen J.P."/>
            <person name="Petersen M."/>
            <person name="Panagiotis P."/>
            <person name="Wilbrandt J."/>
            <person name="Tanja T."/>
        </authorList>
    </citation>
    <scope>NUCLEOTIDE SEQUENCE</scope>
    <source>
        <strain evidence="3">GBR_01_08_01A</strain>
        <tissue evidence="3">Thorax + abdomen</tissue>
    </source>
</reference>
<dbReference type="InterPro" id="IPR002156">
    <property type="entry name" value="RNaseH_domain"/>
</dbReference>
<dbReference type="InterPro" id="IPR036397">
    <property type="entry name" value="RNaseH_sf"/>
</dbReference>
<evidence type="ECO:0000313" key="4">
    <source>
        <dbReference type="Proteomes" id="UP001258017"/>
    </source>
</evidence>
<dbReference type="EMBL" id="JAIFRP010004482">
    <property type="protein sequence ID" value="KAK2575230.1"/>
    <property type="molecule type" value="Genomic_DNA"/>
</dbReference>
<feature type="region of interest" description="Disordered" evidence="1">
    <location>
        <begin position="1"/>
        <end position="34"/>
    </location>
</feature>
<protein>
    <recommendedName>
        <fullName evidence="2">RNase H type-1 domain-containing protein</fullName>
    </recommendedName>
</protein>
<dbReference type="PROSITE" id="PS50879">
    <property type="entry name" value="RNASE_H_1"/>
    <property type="match status" value="1"/>
</dbReference>
<dbReference type="Proteomes" id="UP001258017">
    <property type="component" value="Unassembled WGS sequence"/>
</dbReference>
<evidence type="ECO:0000313" key="3">
    <source>
        <dbReference type="EMBL" id="KAK2575230.1"/>
    </source>
</evidence>
<evidence type="ECO:0000256" key="1">
    <source>
        <dbReference type="SAM" id="MobiDB-lite"/>
    </source>
</evidence>
<feature type="domain" description="RNase H type-1" evidence="2">
    <location>
        <begin position="1"/>
        <end position="24"/>
    </location>
</feature>
<dbReference type="Gene3D" id="3.30.420.10">
    <property type="entry name" value="Ribonuclease H-like superfamily/Ribonuclease H"/>
    <property type="match status" value="1"/>
</dbReference>
<proteinExistence type="predicted"/>
<dbReference type="SUPFAM" id="SSF53098">
    <property type="entry name" value="Ribonuclease H-like"/>
    <property type="match status" value="1"/>
</dbReference>
<comment type="caution">
    <text evidence="3">The sequence shown here is derived from an EMBL/GenBank/DDBJ whole genome shotgun (WGS) entry which is preliminary data.</text>
</comment>
<dbReference type="InterPro" id="IPR012337">
    <property type="entry name" value="RNaseH-like_sf"/>
</dbReference>
<dbReference type="GO" id="GO:0003676">
    <property type="term" value="F:nucleic acid binding"/>
    <property type="evidence" value="ECO:0007669"/>
    <property type="project" value="InterPro"/>
</dbReference>
<keyword evidence="4" id="KW-1185">Reference proteome</keyword>
<organism evidence="3 4">
    <name type="scientific">Odynerus spinipes</name>
    <dbReference type="NCBI Taxonomy" id="1348599"/>
    <lineage>
        <taxon>Eukaryota</taxon>
        <taxon>Metazoa</taxon>
        <taxon>Ecdysozoa</taxon>
        <taxon>Arthropoda</taxon>
        <taxon>Hexapoda</taxon>
        <taxon>Insecta</taxon>
        <taxon>Pterygota</taxon>
        <taxon>Neoptera</taxon>
        <taxon>Endopterygota</taxon>
        <taxon>Hymenoptera</taxon>
        <taxon>Apocrita</taxon>
        <taxon>Aculeata</taxon>
        <taxon>Vespoidea</taxon>
        <taxon>Vespidae</taxon>
        <taxon>Eumeninae</taxon>
        <taxon>Odynerus</taxon>
    </lineage>
</organism>
<dbReference type="GO" id="GO:0004523">
    <property type="term" value="F:RNA-DNA hybrid ribonuclease activity"/>
    <property type="evidence" value="ECO:0007669"/>
    <property type="project" value="InterPro"/>
</dbReference>
<evidence type="ECO:0000259" key="2">
    <source>
        <dbReference type="PROSITE" id="PS50879"/>
    </source>
</evidence>
<gene>
    <name evidence="3" type="ORF">KPH14_012812</name>
</gene>
<reference evidence="3" key="2">
    <citation type="journal article" date="2023" name="Commun. Biol.">
        <title>Intrasexual cuticular hydrocarbon dimorphism in a wasp sheds light on hydrocarbon biosynthesis genes in Hymenoptera.</title>
        <authorList>
            <person name="Moris V.C."/>
            <person name="Podsiadlowski L."/>
            <person name="Martin S."/>
            <person name="Oeyen J.P."/>
            <person name="Donath A."/>
            <person name="Petersen M."/>
            <person name="Wilbrandt J."/>
            <person name="Misof B."/>
            <person name="Liedtke D."/>
            <person name="Thamm M."/>
            <person name="Scheiner R."/>
            <person name="Schmitt T."/>
            <person name="Niehuis O."/>
        </authorList>
    </citation>
    <scope>NUCLEOTIDE SEQUENCE</scope>
    <source>
        <strain evidence="3">GBR_01_08_01A</strain>
    </source>
</reference>
<dbReference type="AlphaFoldDB" id="A0AAD9R9C0"/>
<name>A0AAD9R9C0_9HYME</name>